<accession>A0A078KVF9</accession>
<dbReference type="SUPFAM" id="SSF81901">
    <property type="entry name" value="HCP-like"/>
    <property type="match status" value="6"/>
</dbReference>
<feature type="chain" id="PRO_5009744027" evidence="1">
    <location>
        <begin position="20"/>
        <end position="1212"/>
    </location>
</feature>
<organism evidence="2 3">
    <name type="scientific">Legionella massiliensis</name>
    <dbReference type="NCBI Taxonomy" id="1034943"/>
    <lineage>
        <taxon>Bacteria</taxon>
        <taxon>Pseudomonadati</taxon>
        <taxon>Pseudomonadota</taxon>
        <taxon>Gammaproteobacteria</taxon>
        <taxon>Legionellales</taxon>
        <taxon>Legionellaceae</taxon>
        <taxon>Legionella</taxon>
    </lineage>
</organism>
<dbReference type="PANTHER" id="PTHR11102:SF160">
    <property type="entry name" value="ERAD-ASSOCIATED E3 UBIQUITIN-PROTEIN LIGASE COMPONENT HRD3"/>
    <property type="match status" value="1"/>
</dbReference>
<evidence type="ECO:0000313" key="2">
    <source>
        <dbReference type="EMBL" id="CDZ76966.1"/>
    </source>
</evidence>
<dbReference type="STRING" id="1034943.BN59_01245"/>
<feature type="signal peptide" evidence="1">
    <location>
        <begin position="1"/>
        <end position="19"/>
    </location>
</feature>
<evidence type="ECO:0000313" key="3">
    <source>
        <dbReference type="Proteomes" id="UP000044071"/>
    </source>
</evidence>
<dbReference type="Proteomes" id="UP000044071">
    <property type="component" value="Unassembled WGS sequence"/>
</dbReference>
<dbReference type="EMBL" id="CCSB01000001">
    <property type="protein sequence ID" value="CDZ76966.1"/>
    <property type="molecule type" value="Genomic_DNA"/>
</dbReference>
<dbReference type="InterPro" id="IPR011990">
    <property type="entry name" value="TPR-like_helical_dom_sf"/>
</dbReference>
<evidence type="ECO:0000256" key="1">
    <source>
        <dbReference type="SAM" id="SignalP"/>
    </source>
</evidence>
<dbReference type="Pfam" id="PF08238">
    <property type="entry name" value="Sel1"/>
    <property type="match status" value="19"/>
</dbReference>
<dbReference type="PANTHER" id="PTHR11102">
    <property type="entry name" value="SEL-1-LIKE PROTEIN"/>
    <property type="match status" value="1"/>
</dbReference>
<dbReference type="InterPro" id="IPR050767">
    <property type="entry name" value="Sel1_AlgK"/>
</dbReference>
<dbReference type="Gene3D" id="1.25.40.10">
    <property type="entry name" value="Tetratricopeptide repeat domain"/>
    <property type="match status" value="7"/>
</dbReference>
<sequence length="1212" mass="134046">MKSFVPWFYLVAATGSAYAVSGVDAYRQGNYPLAAQTLMSQSGKDPVADYYLGRMRLYGYGQLKNNTLALRYFRQAGDKGVLPAQQFLAKYYLLEEKNPEQALVWFKKAAALGDTQAQMYCAAAYLYGFGAKKNEDTARQYFIEAAKNGNAIAQYTLAEHFINTRNLNSKKLGVIWLSKAAAQGDVNAEAKLGQMYVSGDVVTRDNEKGLELLVKAASKNSYAAMVALGELAVKQNQLDTAKDWLTKAADIAGTDPQAELALARLYTDPKSTLFNPKTGFMWTLQAAQKGAKPAQQALSVMYKDGKGVTANPQLAEQWLQKANEKTVDKEPEVAAEVEVVRWLSNGKANNFAADNYSLGGIYSAWQNSGSLKENNYNTAPRMETITRSELYKPNFTMAQPRDIPINDYFDLIAPTLNAEHTANWTFPRYPLNKDIEALQQNESLAVEHKPRESVVNEGSPYPENADPKKFNYIQEKTAGWENKSNYQAVLSQLYGQAILGDPAAQFEIGQLYQYGIAVVKSPQQAIAYYQLAAAQQDLRAEYNLGMIYLEGQTDPVDYKQGLNWMTDAAFKGNIYAQYVLANIYDKGFKDASGNVVVEPDMQQALAMYYLASSNGYGPAEYRLADYLVKQKQSGLSIAAKQNREKLIRRLYQGAANQGVAEAELPLAYYNAMDSSNPDKQSKAFAVAREEAKKGNSEAALLLGIMFERGIAVTTNQIEAMYWYQQASLNPVNAFILGTYYSEGVGIAKDVEKGKALLQQSADAGFSYANLNLAVLKEQAGEDFLPDLDKARTAGNSTAGLLLADYYLAQASDPEKMQQAREIYDYFAEKGDKDAQVKLGFLYDTGLGGELNYDIAAKWYDASAQQGQPVAQFLLGQLYQLGRIGKEPDYAEAKKWYAAAEKANSKAAVALGFIYDTVDDDYAKAVDSYQLAAQQNDATGQFDLGLMYAEGKGMPVNYPKAIEYFTKAADQGYSEAETQLAELYFNGQGVGRDQQKALQLYRKSANTGDAHALYQLGLLSETGVATKLDYSAAVNFYTQAAAKGNEKGKLALARMYQYGLGVGKDAEQAKNFYGELAANNNAYAQYQLALMLFNASVDRKSDEGKRLLEQASANGSPQARKMLQWLSAQQQERVSFIEPIAINPSPVLAKQPADLMYFDALSEWNRGDEVLSRQILKRLMTQYPQFVPAKRTYEQLNQQPTTLSVVYNEAKPE</sequence>
<keyword evidence="1" id="KW-0732">Signal</keyword>
<keyword evidence="3" id="KW-1185">Reference proteome</keyword>
<name>A0A078KVF9_9GAMM</name>
<dbReference type="SMART" id="SM00671">
    <property type="entry name" value="SEL1"/>
    <property type="match status" value="21"/>
</dbReference>
<dbReference type="OrthoDB" id="6114904at2"/>
<protein>
    <submittedName>
        <fullName evidence="2">Putative beta-lactamase HcpC</fullName>
    </submittedName>
</protein>
<proteinExistence type="predicted"/>
<dbReference type="eggNOG" id="COG0790">
    <property type="taxonomic scope" value="Bacteria"/>
</dbReference>
<dbReference type="RefSeq" id="WP_043873389.1">
    <property type="nucleotide sequence ID" value="NZ_CCVW01000001.1"/>
</dbReference>
<dbReference type="InterPro" id="IPR006597">
    <property type="entry name" value="Sel1-like"/>
</dbReference>
<reference evidence="2 3" key="1">
    <citation type="submission" date="2014-06" db="EMBL/GenBank/DDBJ databases">
        <authorList>
            <person name="Urmite Genomes Urmite Genomes"/>
        </authorList>
    </citation>
    <scope>NUCLEOTIDE SEQUENCE [LARGE SCALE GENOMIC DNA]</scope>
</reference>
<dbReference type="AlphaFoldDB" id="A0A078KVF9"/>
<gene>
    <name evidence="2" type="primary">hcpC_1</name>
    <name evidence="2" type="ORF">BN59_01245</name>
</gene>